<name>A0A377Q8U2_9NEIS</name>
<dbReference type="Proteomes" id="UP000295794">
    <property type="component" value="Unassembled WGS sequence"/>
</dbReference>
<sequence length="239" mass="26061">MIQFQISKWAAWAPGLHEQSSWLAYLAAPHTPAGDENPTLSEMPSMLRRRVGRLGKMALQVAYWASEEITPCPVIFASRYGDMAQSVDQLSQLALSHAVSPTAFSMSVHNAISALFSIARKDTGSYTAIAAGQETTEAAFTEALALLADGAASVLLVFYEEPLPQPHPIFADTPEFPHAFACQLVKAEQGISLCSKSCGQNQTNDDLPGSIAALRFLLSDQPEYQHTVGTRTWVWQRHV</sequence>
<reference evidence="2 4" key="1">
    <citation type="submission" date="2018-06" db="EMBL/GenBank/DDBJ databases">
        <authorList>
            <consortium name="Pathogen Informatics"/>
            <person name="Doyle S."/>
        </authorList>
    </citation>
    <scope>NUCLEOTIDE SEQUENCE [LARGE SCALE GENOMIC DNA]</scope>
    <source>
        <strain evidence="2 4">NCTC11159</strain>
    </source>
</reference>
<accession>A0A377Q8U2</accession>
<dbReference type="SUPFAM" id="SSF53901">
    <property type="entry name" value="Thiolase-like"/>
    <property type="match status" value="1"/>
</dbReference>
<dbReference type="GO" id="GO:0016746">
    <property type="term" value="F:acyltransferase activity"/>
    <property type="evidence" value="ECO:0007669"/>
    <property type="project" value="InterPro"/>
</dbReference>
<dbReference type="RefSeq" id="WP_115227542.1">
    <property type="nucleotide sequence ID" value="NZ_CAWOLO010000003.1"/>
</dbReference>
<reference evidence="3 5" key="2">
    <citation type="submission" date="2019-03" db="EMBL/GenBank/DDBJ databases">
        <title>Genomic Encyclopedia of Type Strains, Phase IV (KMG-IV): sequencing the most valuable type-strain genomes for metagenomic binning, comparative biology and taxonomic classification.</title>
        <authorList>
            <person name="Goeker M."/>
        </authorList>
    </citation>
    <scope>NUCLEOTIDE SEQUENCE [LARGE SCALE GENOMIC DNA]</scope>
    <source>
        <strain evidence="3 5">DSM 3764</strain>
    </source>
</reference>
<gene>
    <name evidence="3" type="ORF">EV682_103190</name>
    <name evidence="2" type="ORF">NCTC11159_02395</name>
</gene>
<keyword evidence="5" id="KW-1185">Reference proteome</keyword>
<evidence type="ECO:0000313" key="3">
    <source>
        <dbReference type="EMBL" id="TCU88606.1"/>
    </source>
</evidence>
<organism evidence="2 4">
    <name type="scientific">Iodobacter fluviatilis</name>
    <dbReference type="NCBI Taxonomy" id="537"/>
    <lineage>
        <taxon>Bacteria</taxon>
        <taxon>Pseudomonadati</taxon>
        <taxon>Pseudomonadota</taxon>
        <taxon>Betaproteobacteria</taxon>
        <taxon>Neisseriales</taxon>
        <taxon>Chitinibacteraceae</taxon>
        <taxon>Iodobacter</taxon>
    </lineage>
</organism>
<dbReference type="OrthoDB" id="9798676at2"/>
<dbReference type="EMBL" id="UGHR01000001">
    <property type="protein sequence ID" value="STQ91323.1"/>
    <property type="molecule type" value="Genomic_DNA"/>
</dbReference>
<evidence type="ECO:0000313" key="5">
    <source>
        <dbReference type="Proteomes" id="UP000295794"/>
    </source>
</evidence>
<dbReference type="Proteomes" id="UP000255108">
    <property type="component" value="Unassembled WGS sequence"/>
</dbReference>
<dbReference type="EMBL" id="SMBT01000003">
    <property type="protein sequence ID" value="TCU88606.1"/>
    <property type="molecule type" value="Genomic_DNA"/>
</dbReference>
<feature type="domain" description="Beta-ketoacyl synthase-like N-terminal" evidence="1">
    <location>
        <begin position="22"/>
        <end position="236"/>
    </location>
</feature>
<evidence type="ECO:0000313" key="2">
    <source>
        <dbReference type="EMBL" id="STQ91323.1"/>
    </source>
</evidence>
<evidence type="ECO:0000259" key="1">
    <source>
        <dbReference type="Pfam" id="PF13723"/>
    </source>
</evidence>
<evidence type="ECO:0000313" key="4">
    <source>
        <dbReference type="Proteomes" id="UP000255108"/>
    </source>
</evidence>
<dbReference type="InterPro" id="IPR014030">
    <property type="entry name" value="Ketoacyl_synth_N"/>
</dbReference>
<dbReference type="InterPro" id="IPR016039">
    <property type="entry name" value="Thiolase-like"/>
</dbReference>
<protein>
    <submittedName>
        <fullName evidence="3">Beta-ketoacyl synthase-like protein</fullName>
    </submittedName>
</protein>
<dbReference type="AlphaFoldDB" id="A0A377Q8U2"/>
<proteinExistence type="predicted"/>
<dbReference type="Pfam" id="PF13723">
    <property type="entry name" value="Ketoacyl-synt_2"/>
    <property type="match status" value="1"/>
</dbReference>